<dbReference type="PANTHER" id="PTHR24119:SF0">
    <property type="entry name" value="ACYL-COA-BINDING DOMAIN-CONTAINING PROTEIN 6"/>
    <property type="match status" value="1"/>
</dbReference>
<dbReference type="PROSITE" id="PS51228">
    <property type="entry name" value="ACB_2"/>
    <property type="match status" value="1"/>
</dbReference>
<dbReference type="Pfam" id="PF12796">
    <property type="entry name" value="Ank_2"/>
    <property type="match status" value="1"/>
</dbReference>
<name>A0A9Q0MUB9_9DIPT</name>
<dbReference type="Gene3D" id="1.25.40.20">
    <property type="entry name" value="Ankyrin repeat-containing domain"/>
    <property type="match status" value="1"/>
</dbReference>
<proteinExistence type="predicted"/>
<evidence type="ECO:0000256" key="1">
    <source>
        <dbReference type="ARBA" id="ARBA00018419"/>
    </source>
</evidence>
<dbReference type="SUPFAM" id="SSF47027">
    <property type="entry name" value="Acyl-CoA binding protein"/>
    <property type="match status" value="1"/>
</dbReference>
<evidence type="ECO:0000256" key="4">
    <source>
        <dbReference type="ARBA" id="ARBA00023121"/>
    </source>
</evidence>
<evidence type="ECO:0000256" key="2">
    <source>
        <dbReference type="ARBA" id="ARBA00022737"/>
    </source>
</evidence>
<keyword evidence="8" id="KW-1185">Reference proteome</keyword>
<dbReference type="EMBL" id="WJQU01000003">
    <property type="protein sequence ID" value="KAJ6638167.1"/>
    <property type="molecule type" value="Genomic_DNA"/>
</dbReference>
<dbReference type="SUPFAM" id="SSF48403">
    <property type="entry name" value="Ankyrin repeat"/>
    <property type="match status" value="1"/>
</dbReference>
<keyword evidence="2" id="KW-0677">Repeat</keyword>
<dbReference type="Gene3D" id="1.20.80.10">
    <property type="match status" value="1"/>
</dbReference>
<organism evidence="7 8">
    <name type="scientific">Pseudolycoriella hygida</name>
    <dbReference type="NCBI Taxonomy" id="35572"/>
    <lineage>
        <taxon>Eukaryota</taxon>
        <taxon>Metazoa</taxon>
        <taxon>Ecdysozoa</taxon>
        <taxon>Arthropoda</taxon>
        <taxon>Hexapoda</taxon>
        <taxon>Insecta</taxon>
        <taxon>Pterygota</taxon>
        <taxon>Neoptera</taxon>
        <taxon>Endopterygota</taxon>
        <taxon>Diptera</taxon>
        <taxon>Nematocera</taxon>
        <taxon>Sciaroidea</taxon>
        <taxon>Sciaridae</taxon>
        <taxon>Pseudolycoriella</taxon>
    </lineage>
</organism>
<feature type="domain" description="ACB" evidence="6">
    <location>
        <begin position="14"/>
        <end position="99"/>
    </location>
</feature>
<evidence type="ECO:0000313" key="7">
    <source>
        <dbReference type="EMBL" id="KAJ6638167.1"/>
    </source>
</evidence>
<dbReference type="PRINTS" id="PR00689">
    <property type="entry name" value="ACOABINDINGP"/>
</dbReference>
<keyword evidence="3 5" id="KW-0040">ANK repeat</keyword>
<dbReference type="Pfam" id="PF00887">
    <property type="entry name" value="ACBP"/>
    <property type="match status" value="1"/>
</dbReference>
<gene>
    <name evidence="7" type="primary">acbd6</name>
    <name evidence="7" type="ORF">Bhyg_10900</name>
</gene>
<dbReference type="AlphaFoldDB" id="A0A9Q0MUB9"/>
<evidence type="ECO:0000256" key="5">
    <source>
        <dbReference type="PROSITE-ProRule" id="PRU00023"/>
    </source>
</evidence>
<evidence type="ECO:0000256" key="3">
    <source>
        <dbReference type="ARBA" id="ARBA00023043"/>
    </source>
</evidence>
<dbReference type="InterPro" id="IPR035984">
    <property type="entry name" value="Acyl-CoA-binding_sf"/>
</dbReference>
<dbReference type="PROSITE" id="PS50088">
    <property type="entry name" value="ANK_REPEAT"/>
    <property type="match status" value="2"/>
</dbReference>
<dbReference type="InterPro" id="IPR000582">
    <property type="entry name" value="Acyl-CoA-binding_protein"/>
</dbReference>
<dbReference type="SMART" id="SM00248">
    <property type="entry name" value="ANK"/>
    <property type="match status" value="2"/>
</dbReference>
<feature type="repeat" description="ANK" evidence="5">
    <location>
        <begin position="157"/>
        <end position="189"/>
    </location>
</feature>
<dbReference type="GO" id="GO:0000062">
    <property type="term" value="F:fatty-acyl-CoA binding"/>
    <property type="evidence" value="ECO:0007669"/>
    <property type="project" value="InterPro"/>
</dbReference>
<reference evidence="7" key="1">
    <citation type="submission" date="2022-07" db="EMBL/GenBank/DDBJ databases">
        <authorList>
            <person name="Trinca V."/>
            <person name="Uliana J.V.C."/>
            <person name="Torres T.T."/>
            <person name="Ward R.J."/>
            <person name="Monesi N."/>
        </authorList>
    </citation>
    <scope>NUCLEOTIDE SEQUENCE</scope>
    <source>
        <strain evidence="7">HSMRA1968</strain>
        <tissue evidence="7">Whole embryos</tissue>
    </source>
</reference>
<dbReference type="InterPro" id="IPR014352">
    <property type="entry name" value="FERM/acyl-CoA-bd_prot_sf"/>
</dbReference>
<evidence type="ECO:0000259" key="6">
    <source>
        <dbReference type="PROSITE" id="PS51228"/>
    </source>
</evidence>
<feature type="repeat" description="ANK" evidence="5">
    <location>
        <begin position="190"/>
        <end position="222"/>
    </location>
</feature>
<dbReference type="OrthoDB" id="426293at2759"/>
<comment type="caution">
    <text evidence="7">The sequence shown here is derived from an EMBL/GenBank/DDBJ whole genome shotgun (WGS) entry which is preliminary data.</text>
</comment>
<protein>
    <recommendedName>
        <fullName evidence="1">Acyl-CoA-binding domain-containing protein 6</fullName>
    </recommendedName>
</protein>
<sequence>MSDTSDFEEDKSEIEQKFERAATYLGSVVSELNEKILLSFYGLYKQATVGACNTPKPGLFSLQAKAKWNAWHELKDMTKDEAMKRYVDEMEKLYPSWGGVDKKQPKQQWVSVSTFQMEDDSMEKAKKSHFDYVKEGDLETLSKLPGLKQHLSSVDADGLGLIHWAADRGNAKILEFLLDSGADVNLVDPDGQTALHYASSCGHLECIRLLIKFCADRTIKDSESQTCVDVAENSSIADLLRSQ</sequence>
<keyword evidence="4" id="KW-0446">Lipid-binding</keyword>
<dbReference type="InterPro" id="IPR002110">
    <property type="entry name" value="Ankyrin_rpt"/>
</dbReference>
<accession>A0A9Q0MUB9</accession>
<evidence type="ECO:0000313" key="8">
    <source>
        <dbReference type="Proteomes" id="UP001151699"/>
    </source>
</evidence>
<dbReference type="PROSITE" id="PS50297">
    <property type="entry name" value="ANK_REP_REGION"/>
    <property type="match status" value="2"/>
</dbReference>
<dbReference type="Proteomes" id="UP001151699">
    <property type="component" value="Chromosome X"/>
</dbReference>
<dbReference type="InterPro" id="IPR036770">
    <property type="entry name" value="Ankyrin_rpt-contain_sf"/>
</dbReference>
<dbReference type="PANTHER" id="PTHR24119">
    <property type="entry name" value="ACYL-COA-BINDING DOMAIN-CONTAINING PROTEIN 6"/>
    <property type="match status" value="1"/>
</dbReference>